<evidence type="ECO:0000313" key="2">
    <source>
        <dbReference type="EMBL" id="KIS22056.1"/>
    </source>
</evidence>
<accession>A0A0D1BTI1</accession>
<dbReference type="EMBL" id="JXSU01000008">
    <property type="protein sequence ID" value="KIS22056.1"/>
    <property type="molecule type" value="Genomic_DNA"/>
</dbReference>
<organism evidence="2 3">
    <name type="scientific">Clostridium botulinum B2 450</name>
    <dbReference type="NCBI Taxonomy" id="1379739"/>
    <lineage>
        <taxon>Bacteria</taxon>
        <taxon>Bacillati</taxon>
        <taxon>Bacillota</taxon>
        <taxon>Clostridia</taxon>
        <taxon>Eubacteriales</taxon>
        <taxon>Clostridiaceae</taxon>
        <taxon>Clostridium</taxon>
    </lineage>
</organism>
<name>A0A0D1BTI1_CLOBO</name>
<protein>
    <submittedName>
        <fullName evidence="2">Uncharacterized protein</fullName>
    </submittedName>
</protein>
<dbReference type="PATRIC" id="fig|1379739.3.peg.3669"/>
<dbReference type="RefSeq" id="WP_043032527.1">
    <property type="nucleotide sequence ID" value="NZ_JXSU01000008.1"/>
</dbReference>
<dbReference type="OrthoDB" id="1920422at2"/>
<reference evidence="2 3" key="1">
    <citation type="submission" date="2014-06" db="EMBL/GenBank/DDBJ databases">
        <title>Genome characterization of distinct group I Clostridium botulinum lineages.</title>
        <authorList>
            <person name="Giordani F."/>
            <person name="Anselmo A."/>
            <person name="Fillo S."/>
            <person name="Palozzi A.M."/>
            <person name="Fortunato A."/>
            <person name="Gentile B."/>
            <person name="Ciammaruconi A."/>
            <person name="Anniballi F."/>
            <person name="De Medici D."/>
            <person name="Lista F."/>
        </authorList>
    </citation>
    <scope>NUCLEOTIDE SEQUENCE [LARGE SCALE GENOMIC DNA]</scope>
    <source>
        <strain evidence="2 3">B2 450</strain>
    </source>
</reference>
<proteinExistence type="predicted"/>
<comment type="caution">
    <text evidence="2">The sequence shown here is derived from an EMBL/GenBank/DDBJ whole genome shotgun (WGS) entry which is preliminary data.</text>
</comment>
<keyword evidence="1" id="KW-0175">Coiled coil</keyword>
<sequence>MKQVVIALLTTTINRYSEIGGSIVSQKCVINDLTNILDYIQDIPEENKPNEVLDIFNEIVMENKVLNKTVKDLEEGCQYMCDIEKNQLEKMELLKAENEDLKAKLLKKGEN</sequence>
<dbReference type="Proteomes" id="UP000032250">
    <property type="component" value="Unassembled WGS sequence"/>
</dbReference>
<feature type="coiled-coil region" evidence="1">
    <location>
        <begin position="84"/>
        <end position="111"/>
    </location>
</feature>
<dbReference type="HOGENOM" id="CLU_2153923_0_0_9"/>
<gene>
    <name evidence="2" type="ORF">N495_16355</name>
</gene>
<evidence type="ECO:0000313" key="3">
    <source>
        <dbReference type="Proteomes" id="UP000032250"/>
    </source>
</evidence>
<evidence type="ECO:0000256" key="1">
    <source>
        <dbReference type="SAM" id="Coils"/>
    </source>
</evidence>
<dbReference type="AlphaFoldDB" id="A0A0D1BTI1"/>